<protein>
    <submittedName>
        <fullName evidence="4">TFP11-domain-containing protein</fullName>
    </submittedName>
</protein>
<dbReference type="PANTHER" id="PTHR23329:SF1">
    <property type="entry name" value="TUFTELIN-INTERACTING PROTEIN 11"/>
    <property type="match status" value="1"/>
</dbReference>
<accession>A0AAD5RV43</accession>
<proteinExistence type="inferred from homology"/>
<dbReference type="InterPro" id="IPR000467">
    <property type="entry name" value="G_patch_dom"/>
</dbReference>
<dbReference type="AlphaFoldDB" id="A0AAD5RV43"/>
<dbReference type="GO" id="GO:0000390">
    <property type="term" value="P:spliceosomal complex disassembly"/>
    <property type="evidence" value="ECO:0007669"/>
    <property type="project" value="InterPro"/>
</dbReference>
<dbReference type="InterPro" id="IPR022783">
    <property type="entry name" value="GCFC_dom"/>
</dbReference>
<dbReference type="InterPro" id="IPR045211">
    <property type="entry name" value="TFP11/STIP/Ntr1"/>
</dbReference>
<comment type="caution">
    <text evidence="4">The sequence shown here is derived from an EMBL/GenBank/DDBJ whole genome shotgun (WGS) entry which is preliminary data.</text>
</comment>
<dbReference type="GO" id="GO:0003676">
    <property type="term" value="F:nucleic acid binding"/>
    <property type="evidence" value="ECO:0007669"/>
    <property type="project" value="InterPro"/>
</dbReference>
<dbReference type="GO" id="GO:0071008">
    <property type="term" value="C:U2-type post-mRNA release spliceosomal complex"/>
    <property type="evidence" value="ECO:0007669"/>
    <property type="project" value="TreeGrafter"/>
</dbReference>
<feature type="compositionally biased region" description="Low complexity" evidence="2">
    <location>
        <begin position="165"/>
        <end position="176"/>
    </location>
</feature>
<evidence type="ECO:0000313" key="4">
    <source>
        <dbReference type="EMBL" id="KAJ2904346.1"/>
    </source>
</evidence>
<dbReference type="Proteomes" id="UP001201980">
    <property type="component" value="Unassembled WGS sequence"/>
</dbReference>
<feature type="domain" description="G-patch" evidence="3">
    <location>
        <begin position="78"/>
        <end position="124"/>
    </location>
</feature>
<feature type="compositionally biased region" description="Basic and acidic residues" evidence="2">
    <location>
        <begin position="122"/>
        <end position="136"/>
    </location>
</feature>
<comment type="similarity">
    <text evidence="1">Belongs to the TFP11/STIP family.</text>
</comment>
<name>A0AAD5RV43_9PEZI</name>
<dbReference type="Pfam" id="PF07842">
    <property type="entry name" value="GCFC"/>
    <property type="match status" value="1"/>
</dbReference>
<feature type="region of interest" description="Disordered" evidence="2">
    <location>
        <begin position="93"/>
        <end position="181"/>
    </location>
</feature>
<sequence>MIFAMDPADKTLRFGRKRKHENDEDEDGDESMARSSFGLGLGFVPTSAMQPTLNDDVRDEPPPPASGSGPSAFGKKGKLSFAQRQMMKMGWKEGEGLGKDKQGRNTAIEANLRPTKVGLGAVKEKSEQEKKEEKRHAALMGETIIDSDEERRKAKKERKKKRLVAGGSSALDSGASTPRQQKAKFLTRTEMEKSGMQVPDVFSQVLDMTGRDRQTITAGSGLMTPTNREPPDSDEVERMKVNERVYAELNSYKEEFDSLAVRKKFLALRVDDDAELLTKGKEKLRTYTEFESLATELYDITISQDMTPMTKWNHVTLKLMGSTAHNPDELAELSVALLAPIMQAYSQDWLVLQEPTQFADELVGLDGILGAAYPGSSDMQRYNEDQVHRNDIHQTRKSTTPYETMIYKLWFPKVLSALKDWDAREPGPILELFQAWNKILPPFVKSQFLENIARKLDETVQKWKPRKHHKYPRDLPHNWLFCWLPHLPTYQTDPMSKTGLVADVKRKWRSVIDHWDLKDGVIPGLLEWKPKLSSRKKGNRSRKDDVWQQLVLNHILVRMGRYLSRYFDMEPSSQRRNLNALADVLLWDGIISTRALGELLVVEVFPKFHSVLYEWLVSPNPNYGEIADWIKWWHAEVLPPEILSLPSVMVEFEKSLTLVNQALVLGEKAAKYHLPRPSTRSEDDAKERKIRKEQEKASAAAALAARDPLPFEKAAKKQQENTFKDVLEDFCIENDYQFIPLRNRTSAEGHPMFRITPRNDGKGGLTGWFILSPDSSVFMAQVPGYAGIQVINEAGAGTALHAFLDGE</sequence>
<evidence type="ECO:0000313" key="5">
    <source>
        <dbReference type="Proteomes" id="UP001201980"/>
    </source>
</evidence>
<dbReference type="EMBL" id="JAKWBI020000056">
    <property type="protein sequence ID" value="KAJ2904346.1"/>
    <property type="molecule type" value="Genomic_DNA"/>
</dbReference>
<feature type="region of interest" description="Disordered" evidence="2">
    <location>
        <begin position="1"/>
        <end position="79"/>
    </location>
</feature>
<evidence type="ECO:0000256" key="1">
    <source>
        <dbReference type="ARBA" id="ARBA00010900"/>
    </source>
</evidence>
<keyword evidence="5" id="KW-1185">Reference proteome</keyword>
<evidence type="ECO:0000259" key="3">
    <source>
        <dbReference type="PROSITE" id="PS50174"/>
    </source>
</evidence>
<evidence type="ECO:0000256" key="2">
    <source>
        <dbReference type="SAM" id="MobiDB-lite"/>
    </source>
</evidence>
<organism evidence="4 5">
    <name type="scientific">Zalerion maritima</name>
    <dbReference type="NCBI Taxonomy" id="339359"/>
    <lineage>
        <taxon>Eukaryota</taxon>
        <taxon>Fungi</taxon>
        <taxon>Dikarya</taxon>
        <taxon>Ascomycota</taxon>
        <taxon>Pezizomycotina</taxon>
        <taxon>Sordariomycetes</taxon>
        <taxon>Lulworthiomycetidae</taxon>
        <taxon>Lulworthiales</taxon>
        <taxon>Lulworthiaceae</taxon>
        <taxon>Zalerion</taxon>
    </lineage>
</organism>
<gene>
    <name evidence="4" type="ORF">MKZ38_008262</name>
</gene>
<feature type="compositionally biased region" description="Basic and acidic residues" evidence="2">
    <location>
        <begin position="93"/>
        <end position="103"/>
    </location>
</feature>
<dbReference type="Pfam" id="PF01585">
    <property type="entry name" value="G-patch"/>
    <property type="match status" value="1"/>
</dbReference>
<dbReference type="PROSITE" id="PS50174">
    <property type="entry name" value="G_PATCH"/>
    <property type="match status" value="1"/>
</dbReference>
<feature type="compositionally biased region" description="Basic residues" evidence="2">
    <location>
        <begin position="153"/>
        <end position="163"/>
    </location>
</feature>
<dbReference type="PANTHER" id="PTHR23329">
    <property type="entry name" value="TUFTELIN-INTERACTING PROTEIN 11-RELATED"/>
    <property type="match status" value="1"/>
</dbReference>
<dbReference type="SMART" id="SM00443">
    <property type="entry name" value="G_patch"/>
    <property type="match status" value="1"/>
</dbReference>
<reference evidence="4" key="1">
    <citation type="submission" date="2022-07" db="EMBL/GenBank/DDBJ databases">
        <title>Draft genome sequence of Zalerion maritima ATCC 34329, a (micro)plastics degrading marine fungus.</title>
        <authorList>
            <person name="Paco A."/>
            <person name="Goncalves M.F.M."/>
            <person name="Rocha-Santos T.A.P."/>
            <person name="Alves A."/>
        </authorList>
    </citation>
    <scope>NUCLEOTIDE SEQUENCE</scope>
    <source>
        <strain evidence="4">ATCC 34329</strain>
    </source>
</reference>